<organism evidence="3 4">
    <name type="scientific">Dokdonella ginsengisoli</name>
    <dbReference type="NCBI Taxonomy" id="363846"/>
    <lineage>
        <taxon>Bacteria</taxon>
        <taxon>Pseudomonadati</taxon>
        <taxon>Pseudomonadota</taxon>
        <taxon>Gammaproteobacteria</taxon>
        <taxon>Lysobacterales</taxon>
        <taxon>Rhodanobacteraceae</taxon>
        <taxon>Dokdonella</taxon>
    </lineage>
</organism>
<dbReference type="Gene3D" id="1.25.40.10">
    <property type="entry name" value="Tetratricopeptide repeat domain"/>
    <property type="match status" value="4"/>
</dbReference>
<dbReference type="SMART" id="SM00028">
    <property type="entry name" value="TPR"/>
    <property type="match status" value="10"/>
</dbReference>
<dbReference type="RefSeq" id="WP_380021474.1">
    <property type="nucleotide sequence ID" value="NZ_JBHSHD010000010.1"/>
</dbReference>
<dbReference type="PANTHER" id="PTHR44858">
    <property type="entry name" value="TETRATRICOPEPTIDE REPEAT PROTEIN 6"/>
    <property type="match status" value="1"/>
</dbReference>
<accession>A0ABV9QX24</accession>
<dbReference type="InterPro" id="IPR011717">
    <property type="entry name" value="TPR-4"/>
</dbReference>
<sequence length="516" mass="56661">MHAGTLEERIEAILDLDDLDDSGRALVLAQRLVAELDREPRALAIRARTRFKRGDLAAAQADVDAALALDSQCVDALWMRTLLIDEESESANVRAIAELDRLLARQPDHYGCHLSRGWRLHLLGRLDEAVAAWEAALRARPHRRRPAANAATFLQEAGRADEASAFYERTAAANPDDGMTAYNVGTHYYQLGQYDKAIVHLDRGRHLLGEQNAIQHNRALTLQALGRHAEAVEEWSSVLLREPDWDWAVSGRFRSLRALGRNAEADADHARWMEIVGPDSSEVLQAEPRRLIEAGEHAAALRLLEKMIAAGQVDVDVFNLAGFCLARLDRPAQAKAAYERALALDDSRAYVHRNYGEALLALDDPAGAQAHAETAIALDPKEDRAHRLRGLALVKLGRTADAVPSFEQWVALAPSSVAALVQLIKALQSLDRHAEALTRCDELIRLIPADGWGYLKKGQSYEALGNVANAKLAYQKAASSYLAAGENGEAEHCRKAAENAGRPKRGLFARLFGGKD</sequence>
<dbReference type="SUPFAM" id="SSF48452">
    <property type="entry name" value="TPR-like"/>
    <property type="match status" value="2"/>
</dbReference>
<comment type="caution">
    <text evidence="3">The sequence shown here is derived from an EMBL/GenBank/DDBJ whole genome shotgun (WGS) entry which is preliminary data.</text>
</comment>
<proteinExistence type="predicted"/>
<gene>
    <name evidence="3" type="ORF">ACFO6Q_12705</name>
</gene>
<name>A0ABV9QX24_9GAMM</name>
<protein>
    <submittedName>
        <fullName evidence="3">Tetratricopeptide repeat protein</fullName>
    </submittedName>
</protein>
<dbReference type="Pfam" id="PF07721">
    <property type="entry name" value="TPR_4"/>
    <property type="match status" value="1"/>
</dbReference>
<evidence type="ECO:0000256" key="1">
    <source>
        <dbReference type="ARBA" id="ARBA00022737"/>
    </source>
</evidence>
<dbReference type="Pfam" id="PF13432">
    <property type="entry name" value="TPR_16"/>
    <property type="match status" value="3"/>
</dbReference>
<keyword evidence="1" id="KW-0677">Repeat</keyword>
<reference evidence="4" key="1">
    <citation type="journal article" date="2019" name="Int. J. Syst. Evol. Microbiol.">
        <title>The Global Catalogue of Microorganisms (GCM) 10K type strain sequencing project: providing services to taxonomists for standard genome sequencing and annotation.</title>
        <authorList>
            <consortium name="The Broad Institute Genomics Platform"/>
            <consortium name="The Broad Institute Genome Sequencing Center for Infectious Disease"/>
            <person name="Wu L."/>
            <person name="Ma J."/>
        </authorList>
    </citation>
    <scope>NUCLEOTIDE SEQUENCE [LARGE SCALE GENOMIC DNA]</scope>
    <source>
        <strain evidence="4">CCUG 30340</strain>
    </source>
</reference>
<evidence type="ECO:0000313" key="4">
    <source>
        <dbReference type="Proteomes" id="UP001595886"/>
    </source>
</evidence>
<keyword evidence="2" id="KW-0802">TPR repeat</keyword>
<dbReference type="InterPro" id="IPR011990">
    <property type="entry name" value="TPR-like_helical_dom_sf"/>
</dbReference>
<evidence type="ECO:0000313" key="3">
    <source>
        <dbReference type="EMBL" id="MFC4821189.1"/>
    </source>
</evidence>
<keyword evidence="4" id="KW-1185">Reference proteome</keyword>
<dbReference type="InterPro" id="IPR019734">
    <property type="entry name" value="TPR_rpt"/>
</dbReference>
<evidence type="ECO:0000256" key="2">
    <source>
        <dbReference type="ARBA" id="ARBA00022803"/>
    </source>
</evidence>
<dbReference type="InterPro" id="IPR050498">
    <property type="entry name" value="Ycf3"/>
</dbReference>
<dbReference type="PANTHER" id="PTHR44858:SF1">
    <property type="entry name" value="UDP-N-ACETYLGLUCOSAMINE--PEPTIDE N-ACETYLGLUCOSAMINYLTRANSFERASE SPINDLY-RELATED"/>
    <property type="match status" value="1"/>
</dbReference>
<dbReference type="EMBL" id="JBHSHD010000010">
    <property type="protein sequence ID" value="MFC4821189.1"/>
    <property type="molecule type" value="Genomic_DNA"/>
</dbReference>
<dbReference type="Proteomes" id="UP001595886">
    <property type="component" value="Unassembled WGS sequence"/>
</dbReference>
<dbReference type="Pfam" id="PF13181">
    <property type="entry name" value="TPR_8"/>
    <property type="match status" value="2"/>
</dbReference>